<keyword evidence="1" id="KW-0812">Transmembrane</keyword>
<evidence type="ECO:0000313" key="2">
    <source>
        <dbReference type="EMBL" id="KAH0907474.1"/>
    </source>
</evidence>
<comment type="caution">
    <text evidence="2">The sequence shown here is derived from an EMBL/GenBank/DDBJ whole genome shotgun (WGS) entry which is preliminary data.</text>
</comment>
<gene>
    <name evidence="2" type="ORF">HID58_039301</name>
</gene>
<accession>A0ABQ8BRN7</accession>
<evidence type="ECO:0000256" key="1">
    <source>
        <dbReference type="SAM" id="Phobius"/>
    </source>
</evidence>
<organism evidence="2 3">
    <name type="scientific">Brassica napus</name>
    <name type="common">Rape</name>
    <dbReference type="NCBI Taxonomy" id="3708"/>
    <lineage>
        <taxon>Eukaryota</taxon>
        <taxon>Viridiplantae</taxon>
        <taxon>Streptophyta</taxon>
        <taxon>Embryophyta</taxon>
        <taxon>Tracheophyta</taxon>
        <taxon>Spermatophyta</taxon>
        <taxon>Magnoliopsida</taxon>
        <taxon>eudicotyledons</taxon>
        <taxon>Gunneridae</taxon>
        <taxon>Pentapetalae</taxon>
        <taxon>rosids</taxon>
        <taxon>malvids</taxon>
        <taxon>Brassicales</taxon>
        <taxon>Brassicaceae</taxon>
        <taxon>Brassiceae</taxon>
        <taxon>Brassica</taxon>
    </lineage>
</organism>
<proteinExistence type="predicted"/>
<dbReference type="PANTHER" id="PTHR33604">
    <property type="entry name" value="OSJNBA0004B13.7 PROTEIN"/>
    <property type="match status" value="1"/>
</dbReference>
<dbReference type="PANTHER" id="PTHR33604:SF3">
    <property type="entry name" value="OSJNBA0004B13.7 PROTEIN"/>
    <property type="match status" value="1"/>
</dbReference>
<dbReference type="InterPro" id="IPR029044">
    <property type="entry name" value="Nucleotide-diphossugar_trans"/>
</dbReference>
<dbReference type="SUPFAM" id="SSF53448">
    <property type="entry name" value="Nucleotide-diphospho-sugar transferases"/>
    <property type="match status" value="1"/>
</dbReference>
<dbReference type="Gene3D" id="3.90.550.10">
    <property type="entry name" value="Spore Coat Polysaccharide Biosynthesis Protein SpsA, Chain A"/>
    <property type="match status" value="1"/>
</dbReference>
<evidence type="ECO:0000313" key="3">
    <source>
        <dbReference type="Proteomes" id="UP000824890"/>
    </source>
</evidence>
<name>A0ABQ8BRN7_BRANA</name>
<feature type="transmembrane region" description="Helical" evidence="1">
    <location>
        <begin position="110"/>
        <end position="129"/>
    </location>
</feature>
<keyword evidence="1" id="KW-0472">Membrane</keyword>
<keyword evidence="3" id="KW-1185">Reference proteome</keyword>
<dbReference type="Proteomes" id="UP000824890">
    <property type="component" value="Unassembled WGS sequence"/>
</dbReference>
<sequence length="713" mass="81148">SSTEALASAQQLWSNELQPSIVSFVRNNPLPKLSQDFIHLNIKKVEIMGIAENTKAKGVNQCSEMVKPAKRYYLGGLDILMESTKHGNLTCCVCDLSMATMAFTQPKKNLLPLLLFLFCISVIILLILLSETTHSVSQRDATLQLNHNNALPPFTFLIKVLTFNRLHSLSRCLLSLSAADYGLAGNSQRIHLHVYIDHFSLSSPDSKSVGDRLSNAKEILDFVDKFEWRFGEKLVHYRTGNAGLQGQWLEAWWPSSDHEFAFVVEDDLEVSPLYYGFLESVIRNYYYDRSNYDPSVYGASLQRPRFVPGKHGNKLHVDPKTNVFLYQLVGTWGQLLFPKPWKEFRLWYDEHKSKDKKPFLDGMVTNGWYKRLGERIWTPWFIKFIHSRGYFNIYTKFPNERALSVSHRDAGVNYGKTAGPDSQLLNKSTISSDFLKLQPLSNLKWYDYCFSEVVPGRVVKSLNELGTILPSVQREKTVVLVSLFDADKMFIRNLLCHFEKIGTRNHVFIGPSSELFYDLSRRGHPVIDADMFLDKLVKSKSSYSNSAKEAMGNAYVVKKCLELGYSTWVFSSNALLVDKSPLLDRVRSEYDFYIGESSGVLIVQSSPVSQKLWSNELLNSIISSATKNLDFIHLVKELVERKGKMIKTVETMSIAENNNANSVNQSLGDGKPVVYWSPEVDSNVIRTKLEELKLWLIDDDLSCKAVICHSSLR</sequence>
<protein>
    <submittedName>
        <fullName evidence="2">Uncharacterized protein</fullName>
    </submittedName>
</protein>
<dbReference type="EMBL" id="JAGKQM010000010">
    <property type="protein sequence ID" value="KAH0907474.1"/>
    <property type="molecule type" value="Genomic_DNA"/>
</dbReference>
<feature type="non-terminal residue" evidence="2">
    <location>
        <position position="1"/>
    </location>
</feature>
<keyword evidence="1" id="KW-1133">Transmembrane helix</keyword>
<reference evidence="2 3" key="1">
    <citation type="submission" date="2021-05" db="EMBL/GenBank/DDBJ databases">
        <title>Genome Assembly of Synthetic Allotetraploid Brassica napus Reveals Homoeologous Exchanges between Subgenomes.</title>
        <authorList>
            <person name="Davis J.T."/>
        </authorList>
    </citation>
    <scope>NUCLEOTIDE SEQUENCE [LARGE SCALE GENOMIC DNA]</scope>
    <source>
        <strain evidence="3">cv. Da-Ae</strain>
        <tissue evidence="2">Seedling</tissue>
    </source>
</reference>